<name>A0A9D1D902_9FIRM</name>
<comment type="caution">
    <text evidence="1">The sequence shown here is derived from an EMBL/GenBank/DDBJ whole genome shotgun (WGS) entry which is preliminary data.</text>
</comment>
<gene>
    <name evidence="1" type="ORF">IAA70_08435</name>
</gene>
<dbReference type="EMBL" id="DVGD01000282">
    <property type="protein sequence ID" value="HIR10419.1"/>
    <property type="molecule type" value="Genomic_DNA"/>
</dbReference>
<dbReference type="AlphaFoldDB" id="A0A9D1D902"/>
<protein>
    <submittedName>
        <fullName evidence="1">Uncharacterized protein</fullName>
    </submittedName>
</protein>
<reference evidence="1" key="2">
    <citation type="journal article" date="2021" name="PeerJ">
        <title>Extensive microbial diversity within the chicken gut microbiome revealed by metagenomics and culture.</title>
        <authorList>
            <person name="Gilroy R."/>
            <person name="Ravi A."/>
            <person name="Getino M."/>
            <person name="Pursley I."/>
            <person name="Horton D.L."/>
            <person name="Alikhan N.F."/>
            <person name="Baker D."/>
            <person name="Gharbi K."/>
            <person name="Hall N."/>
            <person name="Watson M."/>
            <person name="Adriaenssens E.M."/>
            <person name="Foster-Nyarko E."/>
            <person name="Jarju S."/>
            <person name="Secka A."/>
            <person name="Antonio M."/>
            <person name="Oren A."/>
            <person name="Chaudhuri R.R."/>
            <person name="La Ragione R."/>
            <person name="Hildebrand F."/>
            <person name="Pallen M.J."/>
        </authorList>
    </citation>
    <scope>NUCLEOTIDE SEQUENCE</scope>
    <source>
        <strain evidence="1">ChiHjej9B8-7071</strain>
    </source>
</reference>
<sequence length="77" mass="8647">MKKIIRKREYNTETATVVKKHTVGTFGDPTGYEETLYQTEDGYYFVYGCGGAESPYAEETITCIAKAKVDAWIEAHA</sequence>
<accession>A0A9D1D902</accession>
<dbReference type="Proteomes" id="UP000824258">
    <property type="component" value="Unassembled WGS sequence"/>
</dbReference>
<evidence type="ECO:0000313" key="2">
    <source>
        <dbReference type="Proteomes" id="UP000824258"/>
    </source>
</evidence>
<evidence type="ECO:0000313" key="1">
    <source>
        <dbReference type="EMBL" id="HIR10419.1"/>
    </source>
</evidence>
<organism evidence="1 2">
    <name type="scientific">Candidatus Avoscillospira stercoripullorum</name>
    <dbReference type="NCBI Taxonomy" id="2840709"/>
    <lineage>
        <taxon>Bacteria</taxon>
        <taxon>Bacillati</taxon>
        <taxon>Bacillota</taxon>
        <taxon>Clostridia</taxon>
        <taxon>Eubacteriales</taxon>
        <taxon>Oscillospiraceae</taxon>
        <taxon>Oscillospiraceae incertae sedis</taxon>
        <taxon>Candidatus Avoscillospira</taxon>
    </lineage>
</organism>
<reference evidence="1" key="1">
    <citation type="submission" date="2020-10" db="EMBL/GenBank/DDBJ databases">
        <authorList>
            <person name="Gilroy R."/>
        </authorList>
    </citation>
    <scope>NUCLEOTIDE SEQUENCE</scope>
    <source>
        <strain evidence="1">ChiHjej9B8-7071</strain>
    </source>
</reference>
<proteinExistence type="predicted"/>